<dbReference type="Proteomes" id="UP000504618">
    <property type="component" value="Unplaced"/>
</dbReference>
<accession>A0A6J1QMJ4</accession>
<dbReference type="PANTHER" id="PTHR34095">
    <property type="entry name" value="39S RIBOSOMAL PROTEIN L55, MITOCHONDRIAL"/>
    <property type="match status" value="1"/>
</dbReference>
<dbReference type="GeneID" id="112462255"/>
<protein>
    <submittedName>
        <fullName evidence="2 3">39S ribosomal protein L55, mitochondrial</fullName>
    </submittedName>
</protein>
<dbReference type="GO" id="GO:0006412">
    <property type="term" value="P:translation"/>
    <property type="evidence" value="ECO:0007669"/>
    <property type="project" value="TreeGrafter"/>
</dbReference>
<dbReference type="Gene3D" id="6.20.130.20">
    <property type="entry name" value="Mitochondrial ribosomal protein L55"/>
    <property type="match status" value="1"/>
</dbReference>
<proteinExistence type="predicted"/>
<dbReference type="CTD" id="128308"/>
<dbReference type="InterPro" id="IPR018615">
    <property type="entry name" value="Ribosomal_mL55"/>
</dbReference>
<gene>
    <name evidence="2 3" type="primary">LOC112462255</name>
</gene>
<dbReference type="RefSeq" id="XP_024883702.1">
    <property type="nucleotide sequence ID" value="XM_025027934.1"/>
</dbReference>
<dbReference type="GO" id="GO:0005762">
    <property type="term" value="C:mitochondrial large ribosomal subunit"/>
    <property type="evidence" value="ECO:0007669"/>
    <property type="project" value="InterPro"/>
</dbReference>
<evidence type="ECO:0000313" key="1">
    <source>
        <dbReference type="Proteomes" id="UP000504618"/>
    </source>
</evidence>
<dbReference type="Pfam" id="PF09776">
    <property type="entry name" value="Mitoc_L55"/>
    <property type="match status" value="1"/>
</dbReference>
<dbReference type="RefSeq" id="XP_024883703.1">
    <property type="nucleotide sequence ID" value="XM_025027935.1"/>
</dbReference>
<dbReference type="OrthoDB" id="9986315at2759"/>
<name>A0A6J1QMJ4_9HYME</name>
<sequence length="109" mass="12636">MIALLARIGNSATGLRSRNLNCWTAAITRKHRAVYERTYPTTLVFSDGSSIEIQYHEPRKIIVLPLNLAELTEAEQKKRLEMRKPKTKVVLAEEIEDSFDENRYLNFNK</sequence>
<dbReference type="GO" id="GO:0003735">
    <property type="term" value="F:structural constituent of ribosome"/>
    <property type="evidence" value="ECO:0007669"/>
    <property type="project" value="InterPro"/>
</dbReference>
<keyword evidence="2 3" id="KW-0687">Ribonucleoprotein</keyword>
<dbReference type="AlphaFoldDB" id="A0A6J1QMJ4"/>
<keyword evidence="1" id="KW-1185">Reference proteome</keyword>
<evidence type="ECO:0000313" key="3">
    <source>
        <dbReference type="RefSeq" id="XP_024883703.1"/>
    </source>
</evidence>
<reference evidence="2 3" key="1">
    <citation type="submission" date="2025-04" db="UniProtKB">
        <authorList>
            <consortium name="RefSeq"/>
        </authorList>
    </citation>
    <scope>IDENTIFICATION</scope>
    <source>
        <tissue evidence="2 3">Whole body</tissue>
    </source>
</reference>
<dbReference type="InterPro" id="IPR044884">
    <property type="entry name" value="Ribosomal_mL55_sf"/>
</dbReference>
<dbReference type="PANTHER" id="PTHR34095:SF1">
    <property type="entry name" value="LARGE RIBOSOMAL SUBUNIT PROTEIN ML55"/>
    <property type="match status" value="1"/>
</dbReference>
<organism evidence="1 2">
    <name type="scientific">Temnothorax curvispinosus</name>
    <dbReference type="NCBI Taxonomy" id="300111"/>
    <lineage>
        <taxon>Eukaryota</taxon>
        <taxon>Metazoa</taxon>
        <taxon>Ecdysozoa</taxon>
        <taxon>Arthropoda</taxon>
        <taxon>Hexapoda</taxon>
        <taxon>Insecta</taxon>
        <taxon>Pterygota</taxon>
        <taxon>Neoptera</taxon>
        <taxon>Endopterygota</taxon>
        <taxon>Hymenoptera</taxon>
        <taxon>Apocrita</taxon>
        <taxon>Aculeata</taxon>
        <taxon>Formicoidea</taxon>
        <taxon>Formicidae</taxon>
        <taxon>Myrmicinae</taxon>
        <taxon>Temnothorax</taxon>
    </lineage>
</organism>
<keyword evidence="2 3" id="KW-0689">Ribosomal protein</keyword>
<evidence type="ECO:0000313" key="2">
    <source>
        <dbReference type="RefSeq" id="XP_024883702.1"/>
    </source>
</evidence>